<protein>
    <recommendedName>
        <fullName evidence="2">Surface lipoprotein assembly modifier C-terminal domain-containing protein</fullName>
    </recommendedName>
</protein>
<evidence type="ECO:0000313" key="6">
    <source>
        <dbReference type="Proteomes" id="UP000051887"/>
    </source>
</evidence>
<dbReference type="SUPFAM" id="SSF48452">
    <property type="entry name" value="TPR-like"/>
    <property type="match status" value="1"/>
</dbReference>
<dbReference type="Gene3D" id="1.25.40.10">
    <property type="entry name" value="Tetratricopeptide repeat domain"/>
    <property type="match status" value="1"/>
</dbReference>
<accession>A0A0P1FQP3</accession>
<dbReference type="OrthoDB" id="7684399at2"/>
<keyword evidence="5" id="KW-1185">Reference proteome</keyword>
<evidence type="ECO:0000256" key="1">
    <source>
        <dbReference type="SAM" id="SignalP"/>
    </source>
</evidence>
<reference evidence="3 5" key="1">
    <citation type="submission" date="2015-09" db="EMBL/GenBank/DDBJ databases">
        <authorList>
            <person name="Rodrigo-Torres L."/>
            <person name="Arahal D.R."/>
        </authorList>
    </citation>
    <scope>NUCLEOTIDE SEQUENCE [LARGE SCALE GENOMIC DNA]</scope>
    <source>
        <strain evidence="3 5">CECT 5118</strain>
    </source>
</reference>
<dbReference type="EMBL" id="CYSB01000004">
    <property type="protein sequence ID" value="CUH62710.1"/>
    <property type="molecule type" value="Genomic_DNA"/>
</dbReference>
<feature type="chain" id="PRO_5009792491" description="Surface lipoprotein assembly modifier C-terminal domain-containing protein" evidence="1">
    <location>
        <begin position="35"/>
        <end position="468"/>
    </location>
</feature>
<evidence type="ECO:0000313" key="4">
    <source>
        <dbReference type="EMBL" id="CUH70400.1"/>
    </source>
</evidence>
<dbReference type="Proteomes" id="UP000051887">
    <property type="component" value="Unassembled WGS sequence"/>
</dbReference>
<dbReference type="Pfam" id="PF04575">
    <property type="entry name" value="SlipAM"/>
    <property type="match status" value="1"/>
</dbReference>
<feature type="signal peptide" evidence="1">
    <location>
        <begin position="1"/>
        <end position="34"/>
    </location>
</feature>
<dbReference type="InterPro" id="IPR007655">
    <property type="entry name" value="Slam_C"/>
</dbReference>
<gene>
    <name evidence="3" type="ORF">TL5118_00144</name>
    <name evidence="4" type="ORF">TL5120_00176</name>
</gene>
<reference evidence="4 6" key="2">
    <citation type="submission" date="2015-09" db="EMBL/GenBank/DDBJ databases">
        <authorList>
            <consortium name="Swine Surveillance"/>
        </authorList>
    </citation>
    <scope>NUCLEOTIDE SEQUENCE [LARGE SCALE GENOMIC DNA]</scope>
    <source>
        <strain evidence="4 6">5120</strain>
    </source>
</reference>
<evidence type="ECO:0000313" key="3">
    <source>
        <dbReference type="EMBL" id="CUH62710.1"/>
    </source>
</evidence>
<name>A0A0P1FQP3_9RHOB</name>
<dbReference type="InterPro" id="IPR011990">
    <property type="entry name" value="TPR-like_helical_dom_sf"/>
</dbReference>
<evidence type="ECO:0000313" key="5">
    <source>
        <dbReference type="Proteomes" id="UP000051086"/>
    </source>
</evidence>
<organism evidence="4 6">
    <name type="scientific">Thalassovita autumnalis</name>
    <dbReference type="NCBI Taxonomy" id="2072972"/>
    <lineage>
        <taxon>Bacteria</taxon>
        <taxon>Pseudomonadati</taxon>
        <taxon>Pseudomonadota</taxon>
        <taxon>Alphaproteobacteria</taxon>
        <taxon>Rhodobacterales</taxon>
        <taxon>Roseobacteraceae</taxon>
        <taxon>Thalassovita</taxon>
    </lineage>
</organism>
<dbReference type="RefSeq" id="WP_058241748.1">
    <property type="nucleotide sequence ID" value="NZ_CYSB01000004.1"/>
</dbReference>
<proteinExistence type="predicted"/>
<feature type="domain" description="Surface lipoprotein assembly modifier C-terminal" evidence="2">
    <location>
        <begin position="164"/>
        <end position="460"/>
    </location>
</feature>
<dbReference type="AlphaFoldDB" id="A0A0P1FQP3"/>
<dbReference type="EMBL" id="CYSC01000003">
    <property type="protein sequence ID" value="CUH70400.1"/>
    <property type="molecule type" value="Genomic_DNA"/>
</dbReference>
<keyword evidence="1" id="KW-0732">Signal</keyword>
<evidence type="ECO:0000259" key="2">
    <source>
        <dbReference type="Pfam" id="PF04575"/>
    </source>
</evidence>
<sequence length="468" mass="50903">MQIPIVAQTDTIPQVLRRLIAGSCLMALPFAAQAEDLRLSADAARALALQALQQGDPATAAQIAQGLLQRDPDDGMAHFTLARAFQQMRQPGKGRRSARLAFRHAGGETDKFHAAQLAARLAVEDNSPTAAQVWLRRSLLHVPDPRMRPRIEKDYRILRQLSPWQFGLSLSLAPSSNLNNGADSPYSLIDGVPVVGYLSGSAQALSGLRASADASVSYRLSQSKSQATRVSFRAFGQRVHLSDEARDIAPDVSNGDLAFNYLELGLNQQRKAHNGGWAFGAALGQSWSGGEKYQQSKRLHLSRHLPVGDASLLGLTGQLEHIRHDSGLADIHGLTLSTRLSHRSDATGDWQVSLSLKTEDSDNANAARNRVDGQINWSPRKSKATAMIHPTLSLGASWQHYADFTVGLPVPGGREDETLFGQVEFTLQALDYGGFVPSLRVQARKTDSNVSRYDTRETTVSFGIKSAF</sequence>
<dbReference type="Proteomes" id="UP000051086">
    <property type="component" value="Unassembled WGS sequence"/>
</dbReference>